<reference evidence="3" key="1">
    <citation type="submission" date="2011-08" db="EMBL/GenBank/DDBJ databases">
        <authorList>
            <consortium name="The Broad Institute Genome Sequencing Platform"/>
            <person name="Earl A."/>
            <person name="Ward D."/>
            <person name="Feldgarden M."/>
            <person name="Gevers D."/>
            <person name="Sizova M."/>
            <person name="Hazen A."/>
            <person name="Epstein S."/>
            <person name="Young S.K."/>
            <person name="Zeng Q."/>
            <person name="Gargeya S."/>
            <person name="Fitzgerald M."/>
            <person name="Haas B."/>
            <person name="Abouelleil A."/>
            <person name="Alvarado L."/>
            <person name="Arachchi H.M."/>
            <person name="Berlin A."/>
            <person name="Brown A."/>
            <person name="Chapman S.B."/>
            <person name="Chen Z."/>
            <person name="Dunbar C."/>
            <person name="Freedman E."/>
            <person name="Gearin G."/>
            <person name="Gellesch M."/>
            <person name="Goldberg J."/>
            <person name="Griggs A."/>
            <person name="Gujja S."/>
            <person name="Heiman D."/>
            <person name="Howarth C."/>
            <person name="Larson L."/>
            <person name="Lui A."/>
            <person name="MacDonald P.J.P."/>
            <person name="Montmayeur A."/>
            <person name="Murphy C."/>
            <person name="Neiman D."/>
            <person name="Pearson M."/>
            <person name="Priest M."/>
            <person name="Roberts A."/>
            <person name="Saif S."/>
            <person name="Shea T."/>
            <person name="Shenoy N."/>
            <person name="Sisk P."/>
            <person name="Stolte C."/>
            <person name="Sykes S."/>
            <person name="Wortman J."/>
            <person name="Nusbaum C."/>
            <person name="Birren B."/>
        </authorList>
    </citation>
    <scope>NUCLEOTIDE SEQUENCE</scope>
    <source>
        <strain evidence="3">ACB1</strain>
    </source>
</reference>
<keyword evidence="4" id="KW-1185">Reference proteome</keyword>
<gene>
    <name evidence="3" type="ORF">HMPREF9625_00040</name>
</gene>
<comment type="caution">
    <text evidence="3">The sequence shown here is derived from an EMBL/GenBank/DDBJ whole genome shotgun (WGS) entry which is preliminary data.</text>
</comment>
<feature type="signal peptide" evidence="1">
    <location>
        <begin position="1"/>
        <end position="28"/>
    </location>
</feature>
<dbReference type="CDD" id="cd14667">
    <property type="entry name" value="3D_containing_proteins"/>
    <property type="match status" value="1"/>
</dbReference>
<dbReference type="InterPro" id="IPR010611">
    <property type="entry name" value="3D_dom"/>
</dbReference>
<dbReference type="GO" id="GO:0004553">
    <property type="term" value="F:hydrolase activity, hydrolyzing O-glycosyl compounds"/>
    <property type="evidence" value="ECO:0007669"/>
    <property type="project" value="InterPro"/>
</dbReference>
<dbReference type="RefSeq" id="WP_009533917.1">
    <property type="nucleotide sequence ID" value="NZ_KE148312.1"/>
</dbReference>
<protein>
    <recommendedName>
        <fullName evidence="2">3D domain-containing protein</fullName>
    </recommendedName>
</protein>
<dbReference type="SUPFAM" id="SSF50685">
    <property type="entry name" value="Barwin-like endoglucanases"/>
    <property type="match status" value="1"/>
</dbReference>
<dbReference type="EMBL" id="AFZC02000003">
    <property type="protein sequence ID" value="EHL14197.1"/>
    <property type="molecule type" value="Genomic_DNA"/>
</dbReference>
<dbReference type="Pfam" id="PF06725">
    <property type="entry name" value="3D"/>
    <property type="match status" value="1"/>
</dbReference>
<dbReference type="STRING" id="796943.HMPREF9625_00040"/>
<dbReference type="Proteomes" id="UP000018461">
    <property type="component" value="Unassembled WGS sequence"/>
</dbReference>
<evidence type="ECO:0000259" key="2">
    <source>
        <dbReference type="Pfam" id="PF06725"/>
    </source>
</evidence>
<sequence>MLKTWKEKLSVVFALALVICSFPLTAMAEEAAAPIGKGEILEYSLDPESAKAEETKTVSQGYTKGASLGTFQIVGYSGGGLTYSGAPTQANHTIAADLTVLPLGTKVFVGDTVYTVEDIGSAVKGKMIDIYFSTMDEARALTRAGRVYREVFVAVPAK</sequence>
<evidence type="ECO:0000256" key="1">
    <source>
        <dbReference type="SAM" id="SignalP"/>
    </source>
</evidence>
<organism evidence="3 4">
    <name type="scientific">Oribacterium parvum ACB1</name>
    <dbReference type="NCBI Taxonomy" id="796943"/>
    <lineage>
        <taxon>Bacteria</taxon>
        <taxon>Bacillati</taxon>
        <taxon>Bacillota</taxon>
        <taxon>Clostridia</taxon>
        <taxon>Lachnospirales</taxon>
        <taxon>Lachnospiraceae</taxon>
        <taxon>Oribacterium</taxon>
    </lineage>
</organism>
<keyword evidence="1" id="KW-0732">Signal</keyword>
<dbReference type="HOGENOM" id="CLU_123776_0_0_9"/>
<evidence type="ECO:0000313" key="4">
    <source>
        <dbReference type="Proteomes" id="UP000018461"/>
    </source>
</evidence>
<dbReference type="InterPro" id="IPR059180">
    <property type="entry name" value="3D_YorM"/>
</dbReference>
<evidence type="ECO:0000313" key="3">
    <source>
        <dbReference type="EMBL" id="EHL14197.1"/>
    </source>
</evidence>
<dbReference type="Gene3D" id="2.40.40.10">
    <property type="entry name" value="RlpA-like domain"/>
    <property type="match status" value="1"/>
</dbReference>
<dbReference type="InterPro" id="IPR036908">
    <property type="entry name" value="RlpA-like_sf"/>
</dbReference>
<dbReference type="GO" id="GO:0009254">
    <property type="term" value="P:peptidoglycan turnover"/>
    <property type="evidence" value="ECO:0007669"/>
    <property type="project" value="InterPro"/>
</dbReference>
<dbReference type="GO" id="GO:0019867">
    <property type="term" value="C:outer membrane"/>
    <property type="evidence" value="ECO:0007669"/>
    <property type="project" value="InterPro"/>
</dbReference>
<feature type="domain" description="3D" evidence="2">
    <location>
        <begin position="93"/>
        <end position="151"/>
    </location>
</feature>
<accession>G9WK00</accession>
<feature type="chain" id="PRO_5003527821" description="3D domain-containing protein" evidence="1">
    <location>
        <begin position="29"/>
        <end position="158"/>
    </location>
</feature>
<proteinExistence type="predicted"/>
<dbReference type="AlphaFoldDB" id="G9WK00"/>
<name>G9WK00_9FIRM</name>
<dbReference type="PATRIC" id="fig|796943.3.peg.47"/>
<reference evidence="3" key="2">
    <citation type="submission" date="2013-03" db="EMBL/GenBank/DDBJ databases">
        <title>The Genome Sequence of Oribacterium sp. ACB1.</title>
        <authorList>
            <consortium name="The Broad Institute Genomics Platform"/>
            <consortium name="The Broad Institute Genome Sequencing Center for Infectious Disease"/>
            <person name="Earl A."/>
            <person name="Ward D."/>
            <person name="Feldgarden M."/>
            <person name="Gevers D."/>
            <person name="Sizova M."/>
            <person name="Hazen A."/>
            <person name="Epstein S."/>
            <person name="Walker B."/>
            <person name="Young S."/>
            <person name="Zeng Q."/>
            <person name="Gargeya S."/>
            <person name="Fitzgerald M."/>
            <person name="Haas B."/>
            <person name="Abouelleil A."/>
            <person name="Allen A.W."/>
            <person name="Alvarado L."/>
            <person name="Arachchi H.M."/>
            <person name="Berlin A.M."/>
            <person name="Chapman S.B."/>
            <person name="Gainer-Dewar J."/>
            <person name="Goldberg J."/>
            <person name="Griggs A."/>
            <person name="Gujja S."/>
            <person name="Hansen M."/>
            <person name="Howarth C."/>
            <person name="Imamovic A."/>
            <person name="Ireland A."/>
            <person name="Larimer J."/>
            <person name="McCowan C."/>
            <person name="Murphy C."/>
            <person name="Pearson M."/>
            <person name="Poon T.W."/>
            <person name="Priest M."/>
            <person name="Roberts A."/>
            <person name="Saif S."/>
            <person name="Shea T."/>
            <person name="Sisk P."/>
            <person name="Sykes S."/>
            <person name="Wortman J."/>
            <person name="Nusbaum C."/>
            <person name="Birren B."/>
        </authorList>
    </citation>
    <scope>NUCLEOTIDE SEQUENCE [LARGE SCALE GENOMIC DNA]</scope>
    <source>
        <strain evidence="3">ACB1</strain>
    </source>
</reference>